<proteinExistence type="predicted"/>
<sequence>MCSAMLLIVGTWSAYWATNSFRRGVPSFHVSLVSCRWCHGKLAGSPITVSKTAPGFYARPSPINSEGQSAFSTIAYENLSCCRELPRTIKRRIQKTSADNFREAWMPLRPLVLARPRPERQQAQGNGHPTTCRDSRTFRSGANMLHRPAEDRKALLDWRRFCRWVRALPLTADLSKNWTGRPRHDRPQSPAPRPRGGTPRRGPPARPVHLVEVAMWRLTAPTRPGRRSIPANGFVPGGRASTI</sequence>
<gene>
    <name evidence="3" type="ORF">TIFTF001_052259</name>
    <name evidence="4" type="ORF">TIFTF001_052261</name>
</gene>
<keyword evidence="2" id="KW-0732">Signal</keyword>
<dbReference type="EMBL" id="BTGU01010731">
    <property type="protein sequence ID" value="GMN73847.1"/>
    <property type="molecule type" value="Genomic_DNA"/>
</dbReference>
<feature type="chain" id="PRO_5041851688" evidence="2">
    <location>
        <begin position="18"/>
        <end position="243"/>
    </location>
</feature>
<dbReference type="AlphaFoldDB" id="A0AA88EFD1"/>
<dbReference type="Proteomes" id="UP001187192">
    <property type="component" value="Unassembled WGS sequence"/>
</dbReference>
<feature type="region of interest" description="Disordered" evidence="1">
    <location>
        <begin position="222"/>
        <end position="243"/>
    </location>
</feature>
<evidence type="ECO:0000313" key="3">
    <source>
        <dbReference type="EMBL" id="GMN73847.1"/>
    </source>
</evidence>
<evidence type="ECO:0000256" key="2">
    <source>
        <dbReference type="SAM" id="SignalP"/>
    </source>
</evidence>
<feature type="signal peptide" evidence="2">
    <location>
        <begin position="1"/>
        <end position="17"/>
    </location>
</feature>
<evidence type="ECO:0000313" key="4">
    <source>
        <dbReference type="EMBL" id="GMN73851.1"/>
    </source>
</evidence>
<protein>
    <submittedName>
        <fullName evidence="3">Uncharacterized protein</fullName>
    </submittedName>
</protein>
<name>A0AA88EFD1_FICCA</name>
<keyword evidence="5" id="KW-1185">Reference proteome</keyword>
<accession>A0AA88EFD1</accession>
<evidence type="ECO:0000313" key="5">
    <source>
        <dbReference type="Proteomes" id="UP001187192"/>
    </source>
</evidence>
<dbReference type="EMBL" id="BTGU01010732">
    <property type="protein sequence ID" value="GMN73851.1"/>
    <property type="molecule type" value="Genomic_DNA"/>
</dbReference>
<organism evidence="3 5">
    <name type="scientific">Ficus carica</name>
    <name type="common">Common fig</name>
    <dbReference type="NCBI Taxonomy" id="3494"/>
    <lineage>
        <taxon>Eukaryota</taxon>
        <taxon>Viridiplantae</taxon>
        <taxon>Streptophyta</taxon>
        <taxon>Embryophyta</taxon>
        <taxon>Tracheophyta</taxon>
        <taxon>Spermatophyta</taxon>
        <taxon>Magnoliopsida</taxon>
        <taxon>eudicotyledons</taxon>
        <taxon>Gunneridae</taxon>
        <taxon>Pentapetalae</taxon>
        <taxon>rosids</taxon>
        <taxon>fabids</taxon>
        <taxon>Rosales</taxon>
        <taxon>Moraceae</taxon>
        <taxon>Ficeae</taxon>
        <taxon>Ficus</taxon>
    </lineage>
</organism>
<evidence type="ECO:0000256" key="1">
    <source>
        <dbReference type="SAM" id="MobiDB-lite"/>
    </source>
</evidence>
<reference evidence="3" key="1">
    <citation type="submission" date="2023-07" db="EMBL/GenBank/DDBJ databases">
        <title>draft genome sequence of fig (Ficus carica).</title>
        <authorList>
            <person name="Takahashi T."/>
            <person name="Nishimura K."/>
        </authorList>
    </citation>
    <scope>NUCLEOTIDE SEQUENCE</scope>
</reference>
<feature type="region of interest" description="Disordered" evidence="1">
    <location>
        <begin position="175"/>
        <end position="208"/>
    </location>
</feature>
<comment type="caution">
    <text evidence="3">The sequence shown here is derived from an EMBL/GenBank/DDBJ whole genome shotgun (WGS) entry which is preliminary data.</text>
</comment>